<dbReference type="Proteomes" id="UP000027222">
    <property type="component" value="Unassembled WGS sequence"/>
</dbReference>
<dbReference type="AlphaFoldDB" id="A0A067SJ89"/>
<gene>
    <name evidence="2" type="ORF">GALMADRAFT_144080</name>
</gene>
<evidence type="ECO:0000313" key="3">
    <source>
        <dbReference type="Proteomes" id="UP000027222"/>
    </source>
</evidence>
<accession>A0A067SJ89</accession>
<dbReference type="EMBL" id="KL142394">
    <property type="protein sequence ID" value="KDR70995.1"/>
    <property type="molecule type" value="Genomic_DNA"/>
</dbReference>
<sequence>MATGLAAACTRAAAGSWTSPTLPSTPRLAVNRPPSHPVLHDGSTRRSDADEVTVSRGVQQLSAAAPVLGWMPAVQLVAAAGSRAGRTPRLCGRRFDLSSVLRINPHQRSRRRRISSATHGRPSLPLSTHRDLPGRPFHPHLPPIHMWELSVCGHGAYHLRQFSEPF</sequence>
<proteinExistence type="predicted"/>
<feature type="region of interest" description="Disordered" evidence="1">
    <location>
        <begin position="15"/>
        <end position="50"/>
    </location>
</feature>
<name>A0A067SJ89_GALM3</name>
<protein>
    <submittedName>
        <fullName evidence="2">Uncharacterized protein</fullName>
    </submittedName>
</protein>
<evidence type="ECO:0000313" key="2">
    <source>
        <dbReference type="EMBL" id="KDR70995.1"/>
    </source>
</evidence>
<feature type="compositionally biased region" description="Basic and acidic residues" evidence="1">
    <location>
        <begin position="38"/>
        <end position="49"/>
    </location>
</feature>
<feature type="region of interest" description="Disordered" evidence="1">
    <location>
        <begin position="106"/>
        <end position="137"/>
    </location>
</feature>
<reference evidence="3" key="1">
    <citation type="journal article" date="2014" name="Proc. Natl. Acad. Sci. U.S.A.">
        <title>Extensive sampling of basidiomycete genomes demonstrates inadequacy of the white-rot/brown-rot paradigm for wood decay fungi.</title>
        <authorList>
            <person name="Riley R."/>
            <person name="Salamov A.A."/>
            <person name="Brown D.W."/>
            <person name="Nagy L.G."/>
            <person name="Floudas D."/>
            <person name="Held B.W."/>
            <person name="Levasseur A."/>
            <person name="Lombard V."/>
            <person name="Morin E."/>
            <person name="Otillar R."/>
            <person name="Lindquist E.A."/>
            <person name="Sun H."/>
            <person name="LaButti K.M."/>
            <person name="Schmutz J."/>
            <person name="Jabbour D."/>
            <person name="Luo H."/>
            <person name="Baker S.E."/>
            <person name="Pisabarro A.G."/>
            <person name="Walton J.D."/>
            <person name="Blanchette R.A."/>
            <person name="Henrissat B."/>
            <person name="Martin F."/>
            <person name="Cullen D."/>
            <person name="Hibbett D.S."/>
            <person name="Grigoriev I.V."/>
        </authorList>
    </citation>
    <scope>NUCLEOTIDE SEQUENCE [LARGE SCALE GENOMIC DNA]</scope>
    <source>
        <strain evidence="3">CBS 339.88</strain>
    </source>
</reference>
<dbReference type="HOGENOM" id="CLU_1602838_0_0_1"/>
<organism evidence="2 3">
    <name type="scientific">Galerina marginata (strain CBS 339.88)</name>
    <dbReference type="NCBI Taxonomy" id="685588"/>
    <lineage>
        <taxon>Eukaryota</taxon>
        <taxon>Fungi</taxon>
        <taxon>Dikarya</taxon>
        <taxon>Basidiomycota</taxon>
        <taxon>Agaricomycotina</taxon>
        <taxon>Agaricomycetes</taxon>
        <taxon>Agaricomycetidae</taxon>
        <taxon>Agaricales</taxon>
        <taxon>Agaricineae</taxon>
        <taxon>Strophariaceae</taxon>
        <taxon>Galerina</taxon>
    </lineage>
</organism>
<keyword evidence="3" id="KW-1185">Reference proteome</keyword>
<evidence type="ECO:0000256" key="1">
    <source>
        <dbReference type="SAM" id="MobiDB-lite"/>
    </source>
</evidence>